<dbReference type="STRING" id="1122247.GCA_000379865_02346"/>
<evidence type="ECO:0000256" key="3">
    <source>
        <dbReference type="ARBA" id="ARBA00023163"/>
    </source>
</evidence>
<dbReference type="InterPro" id="IPR001647">
    <property type="entry name" value="HTH_TetR"/>
</dbReference>
<evidence type="ECO:0000313" key="4">
    <source>
        <dbReference type="EMBL" id="EKF21127.1"/>
    </source>
</evidence>
<proteinExistence type="predicted"/>
<organism evidence="4 5">
    <name type="scientific">Mycolicibacterium hassiacum (strain DSM 44199 / CIP 105218 / JCM 12690 / 3849)</name>
    <name type="common">Mycobacterium hassiacum</name>
    <dbReference type="NCBI Taxonomy" id="1122247"/>
    <lineage>
        <taxon>Bacteria</taxon>
        <taxon>Bacillati</taxon>
        <taxon>Actinomycetota</taxon>
        <taxon>Actinomycetes</taxon>
        <taxon>Mycobacteriales</taxon>
        <taxon>Mycobacteriaceae</taxon>
        <taxon>Mycolicibacterium</taxon>
    </lineage>
</organism>
<comment type="caution">
    <text evidence="4">The sequence shown here is derived from an EMBL/GenBank/DDBJ whole genome shotgun (WGS) entry which is preliminary data.</text>
</comment>
<dbReference type="Proteomes" id="UP000006265">
    <property type="component" value="Unassembled WGS sequence"/>
</dbReference>
<keyword evidence="3" id="KW-0804">Transcription</keyword>
<dbReference type="GO" id="GO:0003700">
    <property type="term" value="F:DNA-binding transcription factor activity"/>
    <property type="evidence" value="ECO:0007669"/>
    <property type="project" value="TreeGrafter"/>
</dbReference>
<dbReference type="InterPro" id="IPR050109">
    <property type="entry name" value="HTH-type_TetR-like_transc_reg"/>
</dbReference>
<evidence type="ECO:0000256" key="2">
    <source>
        <dbReference type="ARBA" id="ARBA00023125"/>
    </source>
</evidence>
<dbReference type="RefSeq" id="WP_005632613.1">
    <property type="nucleotide sequence ID" value="NZ_AMRA01000156.1"/>
</dbReference>
<dbReference type="OrthoDB" id="4726108at2"/>
<dbReference type="PROSITE" id="PS50977">
    <property type="entry name" value="HTH_TETR_2"/>
    <property type="match status" value="1"/>
</dbReference>
<dbReference type="PRINTS" id="PR00455">
    <property type="entry name" value="HTHTETR"/>
</dbReference>
<dbReference type="AlphaFoldDB" id="K5BC05"/>
<keyword evidence="2" id="KW-0238">DNA-binding</keyword>
<dbReference type="InterPro" id="IPR009057">
    <property type="entry name" value="Homeodomain-like_sf"/>
</dbReference>
<dbReference type="PANTHER" id="PTHR30055:SF234">
    <property type="entry name" value="HTH-TYPE TRANSCRIPTIONAL REGULATOR BETI"/>
    <property type="match status" value="1"/>
</dbReference>
<dbReference type="PANTHER" id="PTHR30055">
    <property type="entry name" value="HTH-TYPE TRANSCRIPTIONAL REGULATOR RUTR"/>
    <property type="match status" value="1"/>
</dbReference>
<dbReference type="Pfam" id="PF00440">
    <property type="entry name" value="TetR_N"/>
    <property type="match status" value="1"/>
</dbReference>
<reference evidence="4 5" key="1">
    <citation type="journal article" date="2012" name="J. Bacteriol.">
        <title>Genome sequence of Mycobacterium hassiacum DSM 44199, a rare source of heat-stable mycobacterial proteins.</title>
        <authorList>
            <person name="Tiago I."/>
            <person name="Maranha A."/>
            <person name="Mendes V."/>
            <person name="Alarico S."/>
            <person name="Moynihan P.J."/>
            <person name="Clarke A.J."/>
            <person name="Macedo-Ribeiro S."/>
            <person name="Pereira P.J."/>
            <person name="Empadinhas N."/>
        </authorList>
    </citation>
    <scope>NUCLEOTIDE SEQUENCE [LARGE SCALE GENOMIC DNA]</scope>
    <source>
        <strain evidence="5">DSM 44199 / CIP 105218 / JCM 12690 / 3849</strain>
    </source>
</reference>
<keyword evidence="1" id="KW-0805">Transcription regulation</keyword>
<dbReference type="PATRIC" id="fig|1122247.3.peg.4630"/>
<keyword evidence="5" id="KW-1185">Reference proteome</keyword>
<gene>
    <name evidence="4" type="ORF">C731_4830</name>
</gene>
<evidence type="ECO:0000256" key="1">
    <source>
        <dbReference type="ARBA" id="ARBA00023015"/>
    </source>
</evidence>
<dbReference type="GO" id="GO:0000976">
    <property type="term" value="F:transcription cis-regulatory region binding"/>
    <property type="evidence" value="ECO:0007669"/>
    <property type="project" value="TreeGrafter"/>
</dbReference>
<name>K5BC05_MYCHD</name>
<dbReference type="EMBL" id="AMRA01000156">
    <property type="protein sequence ID" value="EKF21127.1"/>
    <property type="molecule type" value="Genomic_DNA"/>
</dbReference>
<dbReference type="Gene3D" id="1.10.357.10">
    <property type="entry name" value="Tetracycline Repressor, domain 2"/>
    <property type="match status" value="1"/>
</dbReference>
<dbReference type="SUPFAM" id="SSF46689">
    <property type="entry name" value="Homeodomain-like"/>
    <property type="match status" value="1"/>
</dbReference>
<protein>
    <submittedName>
        <fullName evidence="4">Bacterial regulatory s, tetR family protein</fullName>
    </submittedName>
</protein>
<dbReference type="eggNOG" id="COG1309">
    <property type="taxonomic scope" value="Bacteria"/>
</dbReference>
<evidence type="ECO:0000313" key="5">
    <source>
        <dbReference type="Proteomes" id="UP000006265"/>
    </source>
</evidence>
<sequence length="223" mass="24810">MATGRRPRARRGTAPGLIRDAARQLFAERGYGATTREIAERAGVSHELIFRYFESKEKLFVEAVLSPLLDAIGELHRGWLDDVSQGRGSEREYIIRFATAFFDFLTDNRAIAQAMIRLLADSDDDEVVAHVRGRISATLAPMEASLEEYLSRIGMTVPDPGLQLRQMLLSIGVAANILPFTYDSDDAVPGRDEVFYVVLRSVLPMWGQALEAPDGAATGRRRR</sequence>
<accession>K5BC05</accession>